<dbReference type="InterPro" id="IPR029044">
    <property type="entry name" value="Nucleotide-diphossugar_trans"/>
</dbReference>
<dbReference type="Proteomes" id="UP001515480">
    <property type="component" value="Unassembled WGS sequence"/>
</dbReference>
<comment type="caution">
    <text evidence="1">The sequence shown here is derived from an EMBL/GenBank/DDBJ whole genome shotgun (WGS) entry which is preliminary data.</text>
</comment>
<accession>A0AB34IG86</accession>
<keyword evidence="2" id="KW-1185">Reference proteome</keyword>
<evidence type="ECO:0000313" key="1">
    <source>
        <dbReference type="EMBL" id="KAL1499065.1"/>
    </source>
</evidence>
<evidence type="ECO:0000313" key="2">
    <source>
        <dbReference type="Proteomes" id="UP001515480"/>
    </source>
</evidence>
<proteinExistence type="predicted"/>
<dbReference type="EMBL" id="JBGBPQ010000026">
    <property type="protein sequence ID" value="KAL1499065.1"/>
    <property type="molecule type" value="Genomic_DNA"/>
</dbReference>
<organism evidence="1 2">
    <name type="scientific">Prymnesium parvum</name>
    <name type="common">Toxic golden alga</name>
    <dbReference type="NCBI Taxonomy" id="97485"/>
    <lineage>
        <taxon>Eukaryota</taxon>
        <taxon>Haptista</taxon>
        <taxon>Haptophyta</taxon>
        <taxon>Prymnesiophyceae</taxon>
        <taxon>Prymnesiales</taxon>
        <taxon>Prymnesiaceae</taxon>
        <taxon>Prymnesium</taxon>
    </lineage>
</organism>
<sequence>MAMDLEASCSLSVIFCASPREARRLPDVLLDAHQHLQLVASERAGFTFEIIAVVDAADPSPPRGMARVLELRAPGAAEAIRAGALGSKGAVLLFAPADGGVRPSELLRLADLLSPPHAAAAAAAPPPPRVALGLRGKRTAVLPRAVQLLAASLTQVDDPDSNAFAMSRAAARMLLLERPASSLDELLALLLRRGGYLSQVAGTALVLRARRLRIPITTAKLAWVQMEPSSNSLLSALVALCQLLLLWVRTRVGLPMGM</sequence>
<gene>
    <name evidence="1" type="ORF">AB1Y20_013580</name>
</gene>
<protein>
    <recommendedName>
        <fullName evidence="3">Ceramide glucosyltransferase</fullName>
    </recommendedName>
</protein>
<evidence type="ECO:0008006" key="3">
    <source>
        <dbReference type="Google" id="ProtNLM"/>
    </source>
</evidence>
<dbReference type="Gene3D" id="3.90.550.10">
    <property type="entry name" value="Spore Coat Polysaccharide Biosynthesis Protein SpsA, Chain A"/>
    <property type="match status" value="1"/>
</dbReference>
<reference evidence="1 2" key="1">
    <citation type="journal article" date="2024" name="Science">
        <title>Giant polyketide synthase enzymes in the biosynthesis of giant marine polyether toxins.</title>
        <authorList>
            <person name="Fallon T.R."/>
            <person name="Shende V.V."/>
            <person name="Wierzbicki I.H."/>
            <person name="Pendleton A.L."/>
            <person name="Watervoot N.F."/>
            <person name="Auber R.P."/>
            <person name="Gonzalez D.J."/>
            <person name="Wisecaver J.H."/>
            <person name="Moore B.S."/>
        </authorList>
    </citation>
    <scope>NUCLEOTIDE SEQUENCE [LARGE SCALE GENOMIC DNA]</scope>
    <source>
        <strain evidence="1 2">12B1</strain>
    </source>
</reference>
<dbReference type="AlphaFoldDB" id="A0AB34IG86"/>
<name>A0AB34IG86_PRYPA</name>